<evidence type="ECO:0000313" key="1">
    <source>
        <dbReference type="EMBL" id="ARJ06480.1"/>
    </source>
</evidence>
<gene>
    <name evidence="1" type="ORF">B5808_15595</name>
</gene>
<sequence>MSDLARTIENVLSRFGEDYDPEVGAAQAEAVEALIRRSYLGLDRVAEMVRAGREHEAVSALRFLDRLPSSWDGPSVRVIEAYLRERVSAIIMGAESPSMPPSW</sequence>
<name>A0A1X9LWQ9_9MICO</name>
<dbReference type="AlphaFoldDB" id="A0A1X9LWQ9"/>
<reference evidence="1 2" key="1">
    <citation type="submission" date="2017-04" db="EMBL/GenBank/DDBJ databases">
        <authorList>
            <person name="Afonso C.L."/>
            <person name="Miller P.J."/>
            <person name="Scott M.A."/>
            <person name="Spackman E."/>
            <person name="Goraichik I."/>
            <person name="Dimitrov K.M."/>
            <person name="Suarez D.L."/>
            <person name="Swayne D.E."/>
        </authorList>
    </citation>
    <scope>NUCLEOTIDE SEQUENCE [LARGE SCALE GENOMIC DNA]</scope>
    <source>
        <strain evidence="2">XA(T)</strain>
    </source>
</reference>
<dbReference type="KEGG" id="cphy:B5808_15595"/>
<organism evidence="1 2">
    <name type="scientific">Cnuibacter physcomitrellae</name>
    <dbReference type="NCBI Taxonomy" id="1619308"/>
    <lineage>
        <taxon>Bacteria</taxon>
        <taxon>Bacillati</taxon>
        <taxon>Actinomycetota</taxon>
        <taxon>Actinomycetes</taxon>
        <taxon>Micrococcales</taxon>
        <taxon>Microbacteriaceae</taxon>
        <taxon>Cnuibacter</taxon>
    </lineage>
</organism>
<evidence type="ECO:0000313" key="2">
    <source>
        <dbReference type="Proteomes" id="UP000192775"/>
    </source>
</evidence>
<accession>A0A1X9LWQ9</accession>
<keyword evidence="2" id="KW-1185">Reference proteome</keyword>
<dbReference type="RefSeq" id="WP_085020618.1">
    <property type="nucleotide sequence ID" value="NZ_BMHD01000001.1"/>
</dbReference>
<dbReference type="Proteomes" id="UP000192775">
    <property type="component" value="Chromosome"/>
</dbReference>
<dbReference type="EMBL" id="CP020715">
    <property type="protein sequence ID" value="ARJ06480.1"/>
    <property type="molecule type" value="Genomic_DNA"/>
</dbReference>
<dbReference type="STRING" id="1619308.B5808_15595"/>
<protein>
    <submittedName>
        <fullName evidence="1">Uncharacterized protein</fullName>
    </submittedName>
</protein>
<proteinExistence type="predicted"/>